<reference evidence="1 2" key="1">
    <citation type="submission" date="2018-03" db="EMBL/GenBank/DDBJ databases">
        <title>Comparative analysis of microorganisms from saline springs in Andes Mountain Range, Colombia.</title>
        <authorList>
            <person name="Rubin E."/>
        </authorList>
    </citation>
    <scope>NUCLEOTIDE SEQUENCE [LARGE SCALE GENOMIC DNA]</scope>
    <source>
        <strain evidence="1 2">CG 35</strain>
    </source>
</reference>
<protein>
    <submittedName>
        <fullName evidence="1">Uncharacterized protein</fullName>
    </submittedName>
</protein>
<keyword evidence="2" id="KW-1185">Reference proteome</keyword>
<proteinExistence type="predicted"/>
<sequence length="156" mass="17376">MSTENPREMSLPQIQQVHRMLSRGITDLNVCRIAGLIALGQEDGFTDFEAALNDMQTAVNAMKQAAAEISDHREAVRLRELAATCQAPQNDCHYFPAADDQCRVPAMLHTEFCAKHQDQAANDWYEAHEVTDHCAFHCEGADHLVDGELIEEVKVA</sequence>
<dbReference type="Proteomes" id="UP000238217">
    <property type="component" value="Unassembled WGS sequence"/>
</dbReference>
<organism evidence="1 2">
    <name type="scientific">Nesterenkonia sandarakina</name>
    <dbReference type="NCBI Taxonomy" id="272918"/>
    <lineage>
        <taxon>Bacteria</taxon>
        <taxon>Bacillati</taxon>
        <taxon>Actinomycetota</taxon>
        <taxon>Actinomycetes</taxon>
        <taxon>Micrococcales</taxon>
        <taxon>Micrococcaceae</taxon>
        <taxon>Nesterenkonia</taxon>
    </lineage>
</organism>
<evidence type="ECO:0000313" key="2">
    <source>
        <dbReference type="Proteomes" id="UP000238217"/>
    </source>
</evidence>
<gene>
    <name evidence="1" type="ORF">BCL67_10998</name>
</gene>
<comment type="caution">
    <text evidence="1">The sequence shown here is derived from an EMBL/GenBank/DDBJ whole genome shotgun (WGS) entry which is preliminary data.</text>
</comment>
<dbReference type="OrthoDB" id="9998371at2"/>
<accession>A0A2T0YJ10</accession>
<name>A0A2T0YJ10_9MICC</name>
<evidence type="ECO:0000313" key="1">
    <source>
        <dbReference type="EMBL" id="PRZ15177.1"/>
    </source>
</evidence>
<dbReference type="AlphaFoldDB" id="A0A2T0YJ10"/>
<dbReference type="RefSeq" id="WP_106123098.1">
    <property type="nucleotide sequence ID" value="NZ_PVTY01000009.1"/>
</dbReference>
<dbReference type="EMBL" id="PVTY01000009">
    <property type="protein sequence ID" value="PRZ15177.1"/>
    <property type="molecule type" value="Genomic_DNA"/>
</dbReference>